<name>A0AAE0WKA9_9PEZI</name>
<proteinExistence type="predicted"/>
<evidence type="ECO:0000313" key="2">
    <source>
        <dbReference type="EMBL" id="KAK3673270.1"/>
    </source>
</evidence>
<comment type="caution">
    <text evidence="2">The sequence shown here is derived from an EMBL/GenBank/DDBJ whole genome shotgun (WGS) entry which is preliminary data.</text>
</comment>
<reference evidence="2" key="1">
    <citation type="submission" date="2023-07" db="EMBL/GenBank/DDBJ databases">
        <title>Black Yeasts Isolated from many extreme environments.</title>
        <authorList>
            <person name="Coleine C."/>
            <person name="Stajich J.E."/>
            <person name="Selbmann L."/>
        </authorList>
    </citation>
    <scope>NUCLEOTIDE SEQUENCE</scope>
    <source>
        <strain evidence="2">CCFEE 5485</strain>
    </source>
</reference>
<protein>
    <submittedName>
        <fullName evidence="2">Uncharacterized protein</fullName>
    </submittedName>
</protein>
<evidence type="ECO:0000256" key="1">
    <source>
        <dbReference type="SAM" id="MobiDB-lite"/>
    </source>
</evidence>
<dbReference type="AlphaFoldDB" id="A0AAE0WKA9"/>
<dbReference type="Proteomes" id="UP001274830">
    <property type="component" value="Unassembled WGS sequence"/>
</dbReference>
<evidence type="ECO:0000313" key="3">
    <source>
        <dbReference type="Proteomes" id="UP001274830"/>
    </source>
</evidence>
<feature type="region of interest" description="Disordered" evidence="1">
    <location>
        <begin position="256"/>
        <end position="368"/>
    </location>
</feature>
<organism evidence="2 3">
    <name type="scientific">Recurvomyces mirabilis</name>
    <dbReference type="NCBI Taxonomy" id="574656"/>
    <lineage>
        <taxon>Eukaryota</taxon>
        <taxon>Fungi</taxon>
        <taxon>Dikarya</taxon>
        <taxon>Ascomycota</taxon>
        <taxon>Pezizomycotina</taxon>
        <taxon>Dothideomycetes</taxon>
        <taxon>Dothideomycetidae</taxon>
        <taxon>Mycosphaerellales</taxon>
        <taxon>Teratosphaeriaceae</taxon>
        <taxon>Recurvomyces</taxon>
    </lineage>
</organism>
<feature type="compositionally biased region" description="Polar residues" evidence="1">
    <location>
        <begin position="297"/>
        <end position="306"/>
    </location>
</feature>
<gene>
    <name evidence="2" type="ORF">LTR78_006815</name>
</gene>
<dbReference type="EMBL" id="JAUTXT010000026">
    <property type="protein sequence ID" value="KAK3673270.1"/>
    <property type="molecule type" value="Genomic_DNA"/>
</dbReference>
<keyword evidence="3" id="KW-1185">Reference proteome</keyword>
<feature type="compositionally biased region" description="Polar residues" evidence="1">
    <location>
        <begin position="320"/>
        <end position="329"/>
    </location>
</feature>
<sequence>MQATLAAERGGLVLNDRYTKEEYTKRRVYYLSVHPDYKQINGLVPIARRDANIIFHSDEPALSIQNIRRREMLKYMEPLLPLPTTENTDTIDSFRSYPAEEWTPVRRASRARNRRATSLPAHIPATTVKDLTENAVSSLAEIDQSKKVQDTPTHLTHAANNATSVDEQTRARSRSPFQNQYIGASTSLTRPTNSSPINDMFTLATSAFQSSPLGVKRFSSPSVANMYQSELIHHIMDNLTSANPATSRNLYASRNTSALAGRGMHFPVKQKRGTKRKAETPEPEPTDSVVDGGGQAPSETSSMDDQQGSKKKFKLLGPRNPSQTSSQAGTPEPEVQAPKERKLKSKSAANAKVATSAPAKRRGSATKSHLEAVIAGTALPETKAEATQAATLRYDRLLAAHKATLQAARAATTAASSGTAPRKYSKDARAPDFPPEFFSRANFPRGEEEDSVRCVCGARDDDGGQMFCIMTPEAQTDDILLNLYSPLVNHDPAWYEKMQFIYHMPRAQTYSLAPLTAWLEQINPVNRS</sequence>
<accession>A0AAE0WKA9</accession>